<dbReference type="Proteomes" id="UP000308632">
    <property type="component" value="Unassembled WGS sequence"/>
</dbReference>
<dbReference type="InterPro" id="IPR013968">
    <property type="entry name" value="PKS_KR"/>
</dbReference>
<dbReference type="Gene3D" id="3.40.50.720">
    <property type="entry name" value="NAD(P)-binding Rossmann-like Domain"/>
    <property type="match status" value="1"/>
</dbReference>
<dbReference type="FunFam" id="1.10.1200.10:FF:000007">
    <property type="entry name" value="Probable polyketide synthase pks17"/>
    <property type="match status" value="1"/>
</dbReference>
<dbReference type="SMART" id="SM01294">
    <property type="entry name" value="PKS_PP_betabranch"/>
    <property type="match status" value="1"/>
</dbReference>
<evidence type="ECO:0000313" key="7">
    <source>
        <dbReference type="EMBL" id="TKS95591.1"/>
    </source>
</evidence>
<dbReference type="SUPFAM" id="SSF51735">
    <property type="entry name" value="NAD(P)-binding Rossmann-fold domains"/>
    <property type="match status" value="1"/>
</dbReference>
<dbReference type="EMBL" id="SZPR01000055">
    <property type="protein sequence ID" value="TKS95591.1"/>
    <property type="molecule type" value="Genomic_DNA"/>
</dbReference>
<organism evidence="7 8">
    <name type="scientific">Streptomyces galbus</name>
    <dbReference type="NCBI Taxonomy" id="33898"/>
    <lineage>
        <taxon>Bacteria</taxon>
        <taxon>Bacillati</taxon>
        <taxon>Actinomycetota</taxon>
        <taxon>Actinomycetes</taxon>
        <taxon>Kitasatosporales</taxon>
        <taxon>Streptomycetaceae</taxon>
        <taxon>Streptomyces</taxon>
    </lineage>
</organism>
<keyword evidence="3" id="KW-0808">Transferase</keyword>
<dbReference type="PANTHER" id="PTHR43775:SF51">
    <property type="entry name" value="INACTIVE PHENOLPHTHIOCEROL SYNTHESIS POLYKETIDE SYNTHASE TYPE I PKS1-RELATED"/>
    <property type="match status" value="1"/>
</dbReference>
<dbReference type="InterPro" id="IPR050091">
    <property type="entry name" value="PKS_NRPS_Biosynth_Enz"/>
</dbReference>
<evidence type="ECO:0000256" key="2">
    <source>
        <dbReference type="ARBA" id="ARBA00022553"/>
    </source>
</evidence>
<dbReference type="GO" id="GO:0006633">
    <property type="term" value="P:fatty acid biosynthetic process"/>
    <property type="evidence" value="ECO:0007669"/>
    <property type="project" value="InterPro"/>
</dbReference>
<comment type="caution">
    <text evidence="7">The sequence shown here is derived from an EMBL/GenBank/DDBJ whole genome shotgun (WGS) entry which is preliminary data.</text>
</comment>
<name>A0A4U5W3Z9_STRGB</name>
<gene>
    <name evidence="7" type="ORF">E4U92_35245</name>
</gene>
<dbReference type="Pfam" id="PF00109">
    <property type="entry name" value="ketoacyl-synt"/>
    <property type="match status" value="1"/>
</dbReference>
<dbReference type="InterPro" id="IPR020841">
    <property type="entry name" value="PKS_Beta-ketoAc_synthase_dom"/>
</dbReference>
<evidence type="ECO:0000313" key="8">
    <source>
        <dbReference type="Proteomes" id="UP000308632"/>
    </source>
</evidence>
<dbReference type="PANTHER" id="PTHR43775">
    <property type="entry name" value="FATTY ACID SYNTHASE"/>
    <property type="match status" value="1"/>
</dbReference>
<reference evidence="7 8" key="1">
    <citation type="submission" date="2019-04" db="EMBL/GenBank/DDBJ databases">
        <title>Streptomyces lasaliensis sp.nov., an Actinomycete isolated from soil which produces the polyether antibiotic lasalocid.</title>
        <authorList>
            <person name="Erwin G."/>
            <person name="Haber C."/>
        </authorList>
    </citation>
    <scope>NUCLEOTIDE SEQUENCE [LARGE SCALE GENOMIC DNA]</scope>
    <source>
        <strain evidence="7 8">DSM 40089</strain>
    </source>
</reference>
<sequence length="485" mass="50522">HNLTLFALFSSVAGTYGTAGQGGYAAANAYLDALAQRRRSEGRTAVSLGWGAWADDGMAATLNAADLARLARTGIAALDPESGLRLFDAALALDVADVVPMALDTAGLRAAGGDIPAILRGLVRAAVRRTAQAGSGPSAGSLAERLAGLPEDRRDAFLLDLVRHEVAAALSYTDPGAVDARRGFRELGIDSLTAVELRNRLNKATGLRLPATLVFDHPTPEAVARLLLAELRGAVAAPVTEPVPAAPAQSADDPVVIVGMSGRFPGGIDTPEQLWDLVAAGGEAISEFPDDRGWDLDALFDPDPDRPGTSYARQGGFLHEAAEFDAEFFGISPREALAMDPQQRLLLETSWEALERAGIDPTSLRGSSTGVYAGVMYHDYASRLPSVPGDLEGYLGTGNTGSVHTGRVSYTFGLEGPAVTVDTACSSSLVAVHLAVQALRQGECSLALAGGVTVMSTPSTFIEFSRQRGLAPDGRCKPFSADADG</sequence>
<dbReference type="InterPro" id="IPR009081">
    <property type="entry name" value="PP-bd_ACP"/>
</dbReference>
<dbReference type="PROSITE" id="PS50075">
    <property type="entry name" value="CARRIER"/>
    <property type="match status" value="1"/>
</dbReference>
<feature type="non-terminal residue" evidence="7">
    <location>
        <position position="485"/>
    </location>
</feature>
<keyword evidence="4" id="KW-0511">Multifunctional enzyme</keyword>
<dbReference type="InterPro" id="IPR018201">
    <property type="entry name" value="Ketoacyl_synth_AS"/>
</dbReference>
<feature type="domain" description="Carrier" evidence="5">
    <location>
        <begin position="156"/>
        <end position="231"/>
    </location>
</feature>
<evidence type="ECO:0000256" key="4">
    <source>
        <dbReference type="ARBA" id="ARBA00023268"/>
    </source>
</evidence>
<dbReference type="GO" id="GO:0004312">
    <property type="term" value="F:fatty acid synthase activity"/>
    <property type="evidence" value="ECO:0007669"/>
    <property type="project" value="TreeGrafter"/>
</dbReference>
<evidence type="ECO:0000256" key="1">
    <source>
        <dbReference type="ARBA" id="ARBA00022450"/>
    </source>
</evidence>
<dbReference type="GO" id="GO:0017000">
    <property type="term" value="P:antibiotic biosynthetic process"/>
    <property type="evidence" value="ECO:0007669"/>
    <property type="project" value="UniProtKB-ARBA"/>
</dbReference>
<accession>A0A4U5W3Z9</accession>
<dbReference type="SMART" id="SM00823">
    <property type="entry name" value="PKS_PP"/>
    <property type="match status" value="1"/>
</dbReference>
<dbReference type="SUPFAM" id="SSF47336">
    <property type="entry name" value="ACP-like"/>
    <property type="match status" value="1"/>
</dbReference>
<protein>
    <submittedName>
        <fullName evidence="7">KR domain-containing protein</fullName>
    </submittedName>
</protein>
<dbReference type="Gene3D" id="1.10.1200.10">
    <property type="entry name" value="ACP-like"/>
    <property type="match status" value="1"/>
</dbReference>
<dbReference type="SMART" id="SM00825">
    <property type="entry name" value="PKS_KS"/>
    <property type="match status" value="1"/>
</dbReference>
<feature type="domain" description="Ketosynthase family 3 (KS3)" evidence="6">
    <location>
        <begin position="252"/>
        <end position="485"/>
    </location>
</feature>
<feature type="non-terminal residue" evidence="7">
    <location>
        <position position="1"/>
    </location>
</feature>
<evidence type="ECO:0000256" key="3">
    <source>
        <dbReference type="ARBA" id="ARBA00022679"/>
    </source>
</evidence>
<keyword evidence="2" id="KW-0597">Phosphoprotein</keyword>
<dbReference type="SUPFAM" id="SSF53901">
    <property type="entry name" value="Thiolase-like"/>
    <property type="match status" value="1"/>
</dbReference>
<dbReference type="InterPro" id="IPR036291">
    <property type="entry name" value="NAD(P)-bd_dom_sf"/>
</dbReference>
<dbReference type="CDD" id="cd00833">
    <property type="entry name" value="PKS"/>
    <property type="match status" value="1"/>
</dbReference>
<dbReference type="InterPro" id="IPR016039">
    <property type="entry name" value="Thiolase-like"/>
</dbReference>
<evidence type="ECO:0000259" key="5">
    <source>
        <dbReference type="PROSITE" id="PS50075"/>
    </source>
</evidence>
<dbReference type="InterPro" id="IPR006162">
    <property type="entry name" value="Ppantetheine_attach_site"/>
</dbReference>
<dbReference type="GO" id="GO:0031177">
    <property type="term" value="F:phosphopantetheine binding"/>
    <property type="evidence" value="ECO:0007669"/>
    <property type="project" value="InterPro"/>
</dbReference>
<dbReference type="PROSITE" id="PS00012">
    <property type="entry name" value="PHOSPHOPANTETHEINE"/>
    <property type="match status" value="1"/>
</dbReference>
<keyword evidence="1" id="KW-0596">Phosphopantetheine</keyword>
<dbReference type="GO" id="GO:0004315">
    <property type="term" value="F:3-oxoacyl-[acyl-carrier-protein] synthase activity"/>
    <property type="evidence" value="ECO:0007669"/>
    <property type="project" value="InterPro"/>
</dbReference>
<dbReference type="InterPro" id="IPR020806">
    <property type="entry name" value="PKS_PP-bd"/>
</dbReference>
<dbReference type="InterPro" id="IPR014030">
    <property type="entry name" value="Ketoacyl_synth_N"/>
</dbReference>
<dbReference type="Gene3D" id="3.40.47.10">
    <property type="match status" value="1"/>
</dbReference>
<dbReference type="Pfam" id="PF08659">
    <property type="entry name" value="KR"/>
    <property type="match status" value="1"/>
</dbReference>
<dbReference type="InterPro" id="IPR036736">
    <property type="entry name" value="ACP-like_sf"/>
</dbReference>
<dbReference type="PROSITE" id="PS00606">
    <property type="entry name" value="KS3_1"/>
    <property type="match status" value="1"/>
</dbReference>
<proteinExistence type="predicted"/>
<dbReference type="RefSeq" id="WP_137304532.1">
    <property type="nucleotide sequence ID" value="NZ_SZPR01000055.1"/>
</dbReference>
<dbReference type="Pfam" id="PF00550">
    <property type="entry name" value="PP-binding"/>
    <property type="match status" value="1"/>
</dbReference>
<evidence type="ECO:0000259" key="6">
    <source>
        <dbReference type="PROSITE" id="PS52004"/>
    </source>
</evidence>
<dbReference type="PROSITE" id="PS52004">
    <property type="entry name" value="KS3_2"/>
    <property type="match status" value="1"/>
</dbReference>
<dbReference type="AlphaFoldDB" id="A0A4U5W3Z9"/>